<dbReference type="Proteomes" id="UP000036873">
    <property type="component" value="Unassembled WGS sequence"/>
</dbReference>
<dbReference type="InterPro" id="IPR050146">
    <property type="entry name" value="Type-I_3-dehydroquinase"/>
</dbReference>
<comment type="caution">
    <text evidence="6">The sequence shown here is derived from an EMBL/GenBank/DDBJ whole genome shotgun (WGS) entry which is preliminary data.</text>
</comment>
<reference evidence="7" key="1">
    <citation type="submission" date="2015-07" db="EMBL/GenBank/DDBJ databases">
        <title>Draft genome sequence of Acetobacterium bakii DSM 8293, a potential psychrophilic chemical producer through syngas fermentation.</title>
        <authorList>
            <person name="Song Y."/>
            <person name="Hwang S."/>
            <person name="Cho B.-K."/>
        </authorList>
    </citation>
    <scope>NUCLEOTIDE SEQUENCE [LARGE SCALE GENOMIC DNA]</scope>
    <source>
        <strain evidence="7">DSM 8239</strain>
    </source>
</reference>
<dbReference type="GO" id="GO:0008652">
    <property type="term" value="P:amino acid biosynthetic process"/>
    <property type="evidence" value="ECO:0007669"/>
    <property type="project" value="UniProtKB-KW"/>
</dbReference>
<feature type="binding site" evidence="5">
    <location>
        <position position="80"/>
    </location>
    <ligand>
        <name>3-dehydroquinate</name>
        <dbReference type="ChEBI" id="CHEBI:32364"/>
    </ligand>
</feature>
<gene>
    <name evidence="5" type="primary">aroD</name>
    <name evidence="6" type="ORF">AKG39_03375</name>
</gene>
<dbReference type="Pfam" id="PF01487">
    <property type="entry name" value="DHquinase_I"/>
    <property type="match status" value="1"/>
</dbReference>
<feature type="binding site" evidence="5">
    <location>
        <position position="227"/>
    </location>
    <ligand>
        <name>3-dehydroquinate</name>
        <dbReference type="ChEBI" id="CHEBI:32364"/>
    </ligand>
</feature>
<comment type="pathway">
    <text evidence="5">Metabolic intermediate biosynthesis; chorismate biosynthesis; chorismate from D-erythrose 4-phosphate and phosphoenolpyruvate: step 3/7.</text>
</comment>
<dbReference type="GO" id="GO:0009423">
    <property type="term" value="P:chorismate biosynthetic process"/>
    <property type="evidence" value="ECO:0007669"/>
    <property type="project" value="UniProtKB-UniRule"/>
</dbReference>
<dbReference type="PROSITE" id="PS01028">
    <property type="entry name" value="DEHYDROQUINASE_I"/>
    <property type="match status" value="1"/>
</dbReference>
<sequence length="248" mass="27622">MVANRKIIEKNKFASCMPMISKNEIVLYKETEKNESQYDFIEWRRDYFRPGEILTAEEEITVFKKFKKASLNSGIIYTFRSHCEGGAFEIKDSVRLKAIEAAASLADYVDVELKSDADFLKSVKEILKNTDCGLILSHHNFIKTPDGKEIKEIFDAMENQNADILKLAVMPSSEADVRQLISATLIKNQSIAKPIIAIAMGTLGVITRIAPDLCGGSLTYVAGSGTTAPGQITLEEMLLYRKFLGLIV</sequence>
<comment type="similarity">
    <text evidence="5">Belongs to the type-I 3-dehydroquinase family.</text>
</comment>
<dbReference type="EC" id="4.2.1.10" evidence="5"/>
<protein>
    <recommendedName>
        <fullName evidence="5">3-dehydroquinate dehydratase</fullName>
        <shortName evidence="5">3-dehydroquinase</shortName>
        <ecNumber evidence="5">4.2.1.10</ecNumber>
    </recommendedName>
    <alternativeName>
        <fullName evidence="5">Type I DHQase</fullName>
    </alternativeName>
    <alternativeName>
        <fullName evidence="5">Type I dehydroquinase</fullName>
        <shortName evidence="5">DHQ1</shortName>
    </alternativeName>
</protein>
<feature type="active site" description="Proton donor/acceptor" evidence="5">
    <location>
        <position position="139"/>
    </location>
</feature>
<dbReference type="AlphaFoldDB" id="A0A0L6U2Q0"/>
<dbReference type="RefSeq" id="WP_050738952.1">
    <property type="nucleotide sequence ID" value="NZ_LGYO01000008.1"/>
</dbReference>
<evidence type="ECO:0000256" key="2">
    <source>
        <dbReference type="ARBA" id="ARBA00023141"/>
    </source>
</evidence>
<dbReference type="NCBIfam" id="TIGR01093">
    <property type="entry name" value="aroD"/>
    <property type="match status" value="1"/>
</dbReference>
<organism evidence="6 7">
    <name type="scientific">Acetobacterium bakii</name>
    <dbReference type="NCBI Taxonomy" id="52689"/>
    <lineage>
        <taxon>Bacteria</taxon>
        <taxon>Bacillati</taxon>
        <taxon>Bacillota</taxon>
        <taxon>Clostridia</taxon>
        <taxon>Eubacteriales</taxon>
        <taxon>Eubacteriaceae</taxon>
        <taxon>Acetobacterium</taxon>
    </lineage>
</organism>
<dbReference type="SUPFAM" id="SSF51569">
    <property type="entry name" value="Aldolase"/>
    <property type="match status" value="1"/>
</dbReference>
<keyword evidence="3 5" id="KW-0456">Lyase</keyword>
<evidence type="ECO:0000256" key="3">
    <source>
        <dbReference type="ARBA" id="ARBA00023239"/>
    </source>
</evidence>
<dbReference type="UniPathway" id="UPA00053">
    <property type="reaction ID" value="UER00086"/>
</dbReference>
<evidence type="ECO:0000256" key="5">
    <source>
        <dbReference type="HAMAP-Rule" id="MF_00214"/>
    </source>
</evidence>
<keyword evidence="7" id="KW-1185">Reference proteome</keyword>
<proteinExistence type="inferred from homology"/>
<dbReference type="EMBL" id="LGYO01000008">
    <property type="protein sequence ID" value="KNZ42781.1"/>
    <property type="molecule type" value="Genomic_DNA"/>
</dbReference>
<accession>A0A0L6U2Q0</accession>
<name>A0A0L6U2Q0_9FIRM</name>
<feature type="active site" description="Schiff-base intermediate with substrate" evidence="5">
    <location>
        <position position="166"/>
    </location>
</feature>
<feature type="binding site" evidence="5">
    <location>
        <position position="231"/>
    </location>
    <ligand>
        <name>3-dehydroquinate</name>
        <dbReference type="ChEBI" id="CHEBI:32364"/>
    </ligand>
</feature>
<dbReference type="InterPro" id="IPR001381">
    <property type="entry name" value="DHquinase_I"/>
</dbReference>
<dbReference type="GO" id="GO:0009073">
    <property type="term" value="P:aromatic amino acid family biosynthetic process"/>
    <property type="evidence" value="ECO:0007669"/>
    <property type="project" value="UniProtKB-KW"/>
</dbReference>
<dbReference type="Gene3D" id="3.20.20.70">
    <property type="entry name" value="Aldolase class I"/>
    <property type="match status" value="1"/>
</dbReference>
<keyword evidence="2 5" id="KW-0057">Aromatic amino acid biosynthesis</keyword>
<keyword evidence="4 5" id="KW-0704">Schiff base</keyword>
<dbReference type="HAMAP" id="MF_00214">
    <property type="entry name" value="AroD"/>
    <property type="match status" value="1"/>
</dbReference>
<dbReference type="InterPro" id="IPR013785">
    <property type="entry name" value="Aldolase_TIM"/>
</dbReference>
<dbReference type="PANTHER" id="PTHR43699">
    <property type="entry name" value="3-DEHYDROQUINATE DEHYDRATASE"/>
    <property type="match status" value="1"/>
</dbReference>
<dbReference type="InterPro" id="IPR018508">
    <property type="entry name" value="3-dehydroquinate_DH_AS"/>
</dbReference>
<keyword evidence="5" id="KW-0028">Amino-acid biosynthesis</keyword>
<evidence type="ECO:0000313" key="7">
    <source>
        <dbReference type="Proteomes" id="UP000036873"/>
    </source>
</evidence>
<dbReference type="GO" id="GO:0003855">
    <property type="term" value="F:3-dehydroquinate dehydratase activity"/>
    <property type="evidence" value="ECO:0007669"/>
    <property type="project" value="UniProtKB-UniRule"/>
</dbReference>
<dbReference type="CDD" id="cd00502">
    <property type="entry name" value="DHQase_I"/>
    <property type="match status" value="1"/>
</dbReference>
<evidence type="ECO:0000256" key="1">
    <source>
        <dbReference type="ARBA" id="ARBA00001864"/>
    </source>
</evidence>
<dbReference type="PANTHER" id="PTHR43699:SF1">
    <property type="entry name" value="3-DEHYDROQUINATE DEHYDRATASE"/>
    <property type="match status" value="1"/>
</dbReference>
<comment type="catalytic activity">
    <reaction evidence="1 5">
        <text>3-dehydroquinate = 3-dehydroshikimate + H2O</text>
        <dbReference type="Rhea" id="RHEA:21096"/>
        <dbReference type="ChEBI" id="CHEBI:15377"/>
        <dbReference type="ChEBI" id="CHEBI:16630"/>
        <dbReference type="ChEBI" id="CHEBI:32364"/>
        <dbReference type="EC" id="4.2.1.10"/>
    </reaction>
</comment>
<comment type="caution">
    <text evidence="5">Lacks conserved residue(s) required for the propagation of feature annotation.</text>
</comment>
<comment type="subunit">
    <text evidence="5">Homodimer.</text>
</comment>
<feature type="binding site" evidence="5">
    <location>
        <begin position="42"/>
        <end position="44"/>
    </location>
    <ligand>
        <name>3-dehydroquinate</name>
        <dbReference type="ChEBI" id="CHEBI:32364"/>
    </ligand>
</feature>
<evidence type="ECO:0000313" key="6">
    <source>
        <dbReference type="EMBL" id="KNZ42781.1"/>
    </source>
</evidence>
<dbReference type="STRING" id="52689.AKG39_03375"/>
<dbReference type="GO" id="GO:0046279">
    <property type="term" value="P:3,4-dihydroxybenzoate biosynthetic process"/>
    <property type="evidence" value="ECO:0007669"/>
    <property type="project" value="TreeGrafter"/>
</dbReference>
<dbReference type="FunFam" id="3.20.20.70:FF:000047">
    <property type="entry name" value="3-dehydroquinate dehydratase"/>
    <property type="match status" value="1"/>
</dbReference>
<feature type="binding site" evidence="5">
    <location>
        <position position="208"/>
    </location>
    <ligand>
        <name>3-dehydroquinate</name>
        <dbReference type="ChEBI" id="CHEBI:32364"/>
    </ligand>
</feature>
<evidence type="ECO:0000256" key="4">
    <source>
        <dbReference type="ARBA" id="ARBA00023270"/>
    </source>
</evidence>
<comment type="function">
    <text evidence="5">Involved in the third step of the chorismate pathway, which leads to the biosynthesis of aromatic amino acids. Catalyzes the cis-dehydration of 3-dehydroquinate (DHQ) and introduces the first double bond of the aromatic ring to yield 3-dehydroshikimate.</text>
</comment>